<dbReference type="SUPFAM" id="SSF51735">
    <property type="entry name" value="NAD(P)-binding Rossmann-fold domains"/>
    <property type="match status" value="1"/>
</dbReference>
<dbReference type="GO" id="GO:0009088">
    <property type="term" value="P:threonine biosynthetic process"/>
    <property type="evidence" value="ECO:0007669"/>
    <property type="project" value="UniProtKB-UniPathway"/>
</dbReference>
<dbReference type="Proteomes" id="UP000594464">
    <property type="component" value="Chromosome"/>
</dbReference>
<feature type="binding site" evidence="12">
    <location>
        <position position="105"/>
    </location>
    <ligand>
        <name>NADPH</name>
        <dbReference type="ChEBI" id="CHEBI:57783"/>
    </ligand>
</feature>
<dbReference type="PROSITE" id="PS51671">
    <property type="entry name" value="ACT"/>
    <property type="match status" value="1"/>
</dbReference>
<evidence type="ECO:0000256" key="7">
    <source>
        <dbReference type="ARBA" id="ARBA00022697"/>
    </source>
</evidence>
<feature type="binding site" evidence="12">
    <location>
        <begin position="9"/>
        <end position="16"/>
    </location>
    <ligand>
        <name>NADP(+)</name>
        <dbReference type="ChEBI" id="CHEBI:58349"/>
    </ligand>
</feature>
<dbReference type="PANTHER" id="PTHR43331">
    <property type="entry name" value="HOMOSERINE DEHYDROGENASE"/>
    <property type="match status" value="1"/>
</dbReference>
<dbReference type="AlphaFoldDB" id="A0A7T0C375"/>
<gene>
    <name evidence="16" type="ORF">G3M78_09860</name>
</gene>
<dbReference type="PANTHER" id="PTHR43331:SF1">
    <property type="entry name" value="HOMOSERINE DEHYDROGENASE"/>
    <property type="match status" value="1"/>
</dbReference>
<evidence type="ECO:0000256" key="9">
    <source>
        <dbReference type="ARBA" id="ARBA00023002"/>
    </source>
</evidence>
<dbReference type="InterPro" id="IPR002912">
    <property type="entry name" value="ACT_dom"/>
</dbReference>
<dbReference type="NCBIfam" id="NF004976">
    <property type="entry name" value="PRK06349.1"/>
    <property type="match status" value="1"/>
</dbReference>
<evidence type="ECO:0000256" key="12">
    <source>
        <dbReference type="PIRSR" id="PIRSR000098-2"/>
    </source>
</evidence>
<comment type="pathway">
    <text evidence="1 13">Amino-acid biosynthesis; L-threonine biosynthesis; L-threonine from L-aspartate: step 3/5.</text>
</comment>
<dbReference type="InterPro" id="IPR016204">
    <property type="entry name" value="HDH"/>
</dbReference>
<dbReference type="Pfam" id="PF00742">
    <property type="entry name" value="Homoserine_dh"/>
    <property type="match status" value="1"/>
</dbReference>
<dbReference type="KEGG" id="nva:G3M78_09860"/>
<evidence type="ECO:0000256" key="2">
    <source>
        <dbReference type="ARBA" id="ARBA00005062"/>
    </source>
</evidence>
<comment type="pathway">
    <text evidence="2 13">Amino-acid biosynthesis; L-methionine biosynthesis via de novo pathway; L-homoserine from L-aspartate: step 3/3.</text>
</comment>
<dbReference type="SUPFAM" id="SSF55347">
    <property type="entry name" value="Glyceraldehyde-3-phosphate dehydrogenase-like, C-terminal domain"/>
    <property type="match status" value="1"/>
</dbReference>
<evidence type="ECO:0000256" key="8">
    <source>
        <dbReference type="ARBA" id="ARBA00022857"/>
    </source>
</evidence>
<evidence type="ECO:0000259" key="15">
    <source>
        <dbReference type="PROSITE" id="PS51671"/>
    </source>
</evidence>
<dbReference type="InterPro" id="IPR045865">
    <property type="entry name" value="ACT-like_dom_sf"/>
</dbReference>
<evidence type="ECO:0000256" key="11">
    <source>
        <dbReference type="PIRSR" id="PIRSR000098-1"/>
    </source>
</evidence>
<comment type="similarity">
    <text evidence="3 14">Belongs to the homoserine dehydrogenase family.</text>
</comment>
<evidence type="ECO:0000256" key="14">
    <source>
        <dbReference type="RuleBase" id="RU004171"/>
    </source>
</evidence>
<dbReference type="UniPathway" id="UPA00051">
    <property type="reaction ID" value="UER00465"/>
</dbReference>
<dbReference type="Pfam" id="PF03447">
    <property type="entry name" value="NAD_binding_3"/>
    <property type="match status" value="1"/>
</dbReference>
<name>A0A7T0C375_9BACT</name>
<dbReference type="Pfam" id="PF01842">
    <property type="entry name" value="ACT"/>
    <property type="match status" value="1"/>
</dbReference>
<protein>
    <recommendedName>
        <fullName evidence="5 13">Homoserine dehydrogenase</fullName>
        <ecNumber evidence="4 13">1.1.1.3</ecNumber>
    </recommendedName>
</protein>
<organism evidence="16 17">
    <name type="scientific">Candidatus Nitrohelix vancouverensis</name>
    <dbReference type="NCBI Taxonomy" id="2705534"/>
    <lineage>
        <taxon>Bacteria</taxon>
        <taxon>Pseudomonadati</taxon>
        <taxon>Nitrospinota/Tectimicrobiota group</taxon>
        <taxon>Nitrospinota</taxon>
        <taxon>Nitrospinia</taxon>
        <taxon>Nitrospinales</taxon>
        <taxon>Nitrospinaceae</taxon>
        <taxon>Candidatus Nitrohelix</taxon>
    </lineage>
</organism>
<evidence type="ECO:0000256" key="4">
    <source>
        <dbReference type="ARBA" id="ARBA00013213"/>
    </source>
</evidence>
<evidence type="ECO:0000256" key="6">
    <source>
        <dbReference type="ARBA" id="ARBA00022605"/>
    </source>
</evidence>
<dbReference type="GO" id="GO:0050661">
    <property type="term" value="F:NADP binding"/>
    <property type="evidence" value="ECO:0007669"/>
    <property type="project" value="InterPro"/>
</dbReference>
<feature type="binding site" evidence="12">
    <location>
        <position position="190"/>
    </location>
    <ligand>
        <name>L-homoserine</name>
        <dbReference type="ChEBI" id="CHEBI:57476"/>
    </ligand>
</feature>
<dbReference type="FunFam" id="3.30.360.10:FF:000005">
    <property type="entry name" value="Homoserine dehydrogenase"/>
    <property type="match status" value="1"/>
</dbReference>
<evidence type="ECO:0000313" key="16">
    <source>
        <dbReference type="EMBL" id="QPJ65680.1"/>
    </source>
</evidence>
<dbReference type="Gene3D" id="3.40.50.720">
    <property type="entry name" value="NAD(P)-binding Rossmann-like Domain"/>
    <property type="match status" value="1"/>
</dbReference>
<dbReference type="Gene3D" id="3.30.360.10">
    <property type="entry name" value="Dihydrodipicolinate Reductase, domain 2"/>
    <property type="match status" value="1"/>
</dbReference>
<keyword evidence="9 13" id="KW-0560">Oxidoreductase</keyword>
<dbReference type="GO" id="GO:0004412">
    <property type="term" value="F:homoserine dehydrogenase activity"/>
    <property type="evidence" value="ECO:0007669"/>
    <property type="project" value="UniProtKB-EC"/>
</dbReference>
<dbReference type="EC" id="1.1.1.3" evidence="4 13"/>
<dbReference type="CDD" id="cd04881">
    <property type="entry name" value="ACT_HSDH-Hom"/>
    <property type="match status" value="1"/>
</dbReference>
<keyword evidence="6 13" id="KW-0028">Amino-acid biosynthesis</keyword>
<feature type="active site" description="Proton donor" evidence="11">
    <location>
        <position position="205"/>
    </location>
</feature>
<dbReference type="SUPFAM" id="SSF55021">
    <property type="entry name" value="ACT-like"/>
    <property type="match status" value="1"/>
</dbReference>
<evidence type="ECO:0000256" key="5">
    <source>
        <dbReference type="ARBA" id="ARBA00013376"/>
    </source>
</evidence>
<dbReference type="EMBL" id="CP048620">
    <property type="protein sequence ID" value="QPJ65680.1"/>
    <property type="molecule type" value="Genomic_DNA"/>
</dbReference>
<evidence type="ECO:0000256" key="10">
    <source>
        <dbReference type="ARBA" id="ARBA00023167"/>
    </source>
</evidence>
<evidence type="ECO:0000256" key="1">
    <source>
        <dbReference type="ARBA" id="ARBA00005056"/>
    </source>
</evidence>
<dbReference type="Gene3D" id="3.30.70.260">
    <property type="match status" value="1"/>
</dbReference>
<dbReference type="PIRSF" id="PIRSF000098">
    <property type="entry name" value="Homoser_dehydrog"/>
    <property type="match status" value="1"/>
</dbReference>
<comment type="catalytic activity">
    <reaction evidence="13">
        <text>L-homoserine + NADP(+) = L-aspartate 4-semialdehyde + NADPH + H(+)</text>
        <dbReference type="Rhea" id="RHEA:15761"/>
        <dbReference type="ChEBI" id="CHEBI:15378"/>
        <dbReference type="ChEBI" id="CHEBI:57476"/>
        <dbReference type="ChEBI" id="CHEBI:57783"/>
        <dbReference type="ChEBI" id="CHEBI:58349"/>
        <dbReference type="ChEBI" id="CHEBI:537519"/>
        <dbReference type="EC" id="1.1.1.3"/>
    </reaction>
</comment>
<evidence type="ECO:0000313" key="17">
    <source>
        <dbReference type="Proteomes" id="UP000594464"/>
    </source>
</evidence>
<sequence length="434" mass="46679">MNPIQVGLIGFGVIGAGVARIAIESRELIASRMGAEINIKKIADLDITTDRGIPLPPGVLTDNADEILNDPEIQVVIELIGGYEPARTFVLKALNEGKHVVTANKALLAKHGEEIFSLAEDKECILGFEASVGGAIPIIRSLREAFAANPIHSIEGIVNGTANYILSEMTDNGSDFETALKDAQDKGFAEADPTFDIEGIDSVHKIAVLTRLAYGANIDIDKIAVEGISKITQEDIQAAAELGYRIKLLAISKYDGHSIDVRVHPTMLCEEHPMAQVNGSFNAIRVCDEWMDENILVGHGAGALPTGSAVMADVIDIARAIISGGVSRIPPQSFPKREIRHIPLRDASDVSSSYFLRLNVQDRPGALADISSVLEKYAISIESALQKGRGEKGKGVPLMIMTHTAKEDNIRKALESVSSLECVIDKPVLIRVEI</sequence>
<feature type="domain" description="ACT" evidence="15">
    <location>
        <begin position="355"/>
        <end position="431"/>
    </location>
</feature>
<evidence type="ECO:0000256" key="13">
    <source>
        <dbReference type="RuleBase" id="RU000579"/>
    </source>
</evidence>
<dbReference type="InterPro" id="IPR019811">
    <property type="entry name" value="HDH_CS"/>
</dbReference>
<dbReference type="InterPro" id="IPR001342">
    <property type="entry name" value="HDH_cat"/>
</dbReference>
<dbReference type="PROSITE" id="PS01042">
    <property type="entry name" value="HOMOSER_DHGENASE"/>
    <property type="match status" value="1"/>
</dbReference>
<dbReference type="GO" id="GO:0009086">
    <property type="term" value="P:methionine biosynthetic process"/>
    <property type="evidence" value="ECO:0007669"/>
    <property type="project" value="UniProtKB-KW"/>
</dbReference>
<reference evidence="17" key="1">
    <citation type="submission" date="2020-02" db="EMBL/GenBank/DDBJ databases">
        <title>Genomic and physiological characterization of two novel Nitrospinaceae genera.</title>
        <authorList>
            <person name="Mueller A.J."/>
            <person name="Jung M.-Y."/>
            <person name="Strachan C.R."/>
            <person name="Herbold C.W."/>
            <person name="Kirkegaard R.H."/>
            <person name="Daims H."/>
        </authorList>
    </citation>
    <scope>NUCLEOTIDE SEQUENCE [LARGE SCALE GENOMIC DNA]</scope>
</reference>
<dbReference type="UniPathway" id="UPA00050">
    <property type="reaction ID" value="UER00063"/>
</dbReference>
<keyword evidence="7 13" id="KW-0791">Threonine biosynthesis</keyword>
<dbReference type="InterPro" id="IPR036291">
    <property type="entry name" value="NAD(P)-bd_dom_sf"/>
</dbReference>
<accession>A0A7T0C375</accession>
<keyword evidence="10 13" id="KW-0486">Methionine biosynthesis</keyword>
<evidence type="ECO:0000256" key="3">
    <source>
        <dbReference type="ARBA" id="ARBA00006753"/>
    </source>
</evidence>
<proteinExistence type="inferred from homology"/>
<dbReference type="InterPro" id="IPR005106">
    <property type="entry name" value="Asp/hSer_DH_NAD-bd"/>
</dbReference>
<keyword evidence="8 12" id="KW-0521">NADP</keyword>